<keyword evidence="2" id="KW-1185">Reference proteome</keyword>
<evidence type="ECO:0000313" key="1">
    <source>
        <dbReference type="EMBL" id="SMD37159.1"/>
    </source>
</evidence>
<evidence type="ECO:0008006" key="3">
    <source>
        <dbReference type="Google" id="ProtNLM"/>
    </source>
</evidence>
<proteinExistence type="predicted"/>
<dbReference type="RefSeq" id="WP_084374021.1">
    <property type="nucleotide sequence ID" value="NZ_FWYF01000003.1"/>
</dbReference>
<dbReference type="AlphaFoldDB" id="A0A1W2GKH6"/>
<organism evidence="1 2">
    <name type="scientific">Reichenbachiella faecimaris</name>
    <dbReference type="NCBI Taxonomy" id="692418"/>
    <lineage>
        <taxon>Bacteria</taxon>
        <taxon>Pseudomonadati</taxon>
        <taxon>Bacteroidota</taxon>
        <taxon>Cytophagia</taxon>
        <taxon>Cytophagales</taxon>
        <taxon>Reichenbachiellaceae</taxon>
        <taxon>Reichenbachiella</taxon>
    </lineage>
</organism>
<gene>
    <name evidence="1" type="ORF">SAMN04488029_3269</name>
</gene>
<name>A0A1W2GKH6_REIFA</name>
<dbReference type="OrthoDB" id="9796845at2"/>
<evidence type="ECO:0000313" key="2">
    <source>
        <dbReference type="Proteomes" id="UP000192472"/>
    </source>
</evidence>
<dbReference type="InterPro" id="IPR018775">
    <property type="entry name" value="RlaP"/>
</dbReference>
<sequence length="309" mass="36832">MTEHIKRELKRLESEKDIKILYAVESGSRAWGFASTDSDWDVRFIYVHRPEWYLSIDDKRDNMEVMLPNDLDFAGWELRKTLKLFRKSNPPLLEWLRSPLIYLEQFSTAEQMRELTTEYFNPRSCTHHYLHMAEGNYRDYLQTDLVRVKKYFYVLRPILACKWIESNGTMAPMEFQKMVDTQIEDQDLRKEIDNLLDRKKSGEELDKEPRIQMINDFVESHIKHFNEVVKNYGQDIKPETEKLDNLFRQTLTEVWKTEIKSTKAQQNLRKHGEKRTSNSPRFLANSLPLINANSSNSCHIDLYYFLSTS</sequence>
<protein>
    <recommendedName>
        <fullName evidence="3">Nucleotidyltransferase</fullName>
    </recommendedName>
</protein>
<dbReference type="STRING" id="692418.SAMN04488029_3269"/>
<dbReference type="Pfam" id="PF10127">
    <property type="entry name" value="RlaP"/>
    <property type="match status" value="1"/>
</dbReference>
<dbReference type="EMBL" id="FWYF01000003">
    <property type="protein sequence ID" value="SMD37159.1"/>
    <property type="molecule type" value="Genomic_DNA"/>
</dbReference>
<accession>A0A1W2GKH6</accession>
<dbReference type="PANTHER" id="PTHR34817:SF2">
    <property type="entry name" value="NUCLEOTIDYLTRANSFERASE"/>
    <property type="match status" value="1"/>
</dbReference>
<reference evidence="1 2" key="1">
    <citation type="submission" date="2017-04" db="EMBL/GenBank/DDBJ databases">
        <authorList>
            <person name="Afonso C.L."/>
            <person name="Miller P.J."/>
            <person name="Scott M.A."/>
            <person name="Spackman E."/>
            <person name="Goraichik I."/>
            <person name="Dimitrov K.M."/>
            <person name="Suarez D.L."/>
            <person name="Swayne D.E."/>
        </authorList>
    </citation>
    <scope>NUCLEOTIDE SEQUENCE [LARGE SCALE GENOMIC DNA]</scope>
    <source>
        <strain evidence="1 2">DSM 26133</strain>
    </source>
</reference>
<dbReference type="PANTHER" id="PTHR34817">
    <property type="entry name" value="NUCLEOTIDYLTRANSFERASE"/>
    <property type="match status" value="1"/>
</dbReference>
<dbReference type="Proteomes" id="UP000192472">
    <property type="component" value="Unassembled WGS sequence"/>
</dbReference>